<name>A0A0G3HE63_9CORY</name>
<proteinExistence type="predicted"/>
<dbReference type="Proteomes" id="UP000035540">
    <property type="component" value="Chromosome"/>
</dbReference>
<organism evidence="1 2">
    <name type="scientific">Corynebacterium testudinoris</name>
    <dbReference type="NCBI Taxonomy" id="136857"/>
    <lineage>
        <taxon>Bacteria</taxon>
        <taxon>Bacillati</taxon>
        <taxon>Actinomycetota</taxon>
        <taxon>Actinomycetes</taxon>
        <taxon>Mycobacteriales</taxon>
        <taxon>Corynebacteriaceae</taxon>
        <taxon>Corynebacterium</taxon>
    </lineage>
</organism>
<reference evidence="1 2" key="1">
    <citation type="journal article" date="2015" name="Genome Announc.">
        <title>Complete Genome Sequence of the Type Strain Corynebacterium testudinoris DSM 44614, Recovered from Necrotic Lesions in the Mouth of a Tortoise.</title>
        <authorList>
            <person name="Ruckert C."/>
            <person name="Kriete M."/>
            <person name="Jaenicke S."/>
            <person name="Winkler A."/>
            <person name="Tauch A."/>
        </authorList>
    </citation>
    <scope>NUCLEOTIDE SEQUENCE [LARGE SCALE GENOMIC DNA]</scope>
    <source>
        <strain evidence="1 2">DSM 44614</strain>
    </source>
</reference>
<dbReference type="PATRIC" id="fig|136857.5.peg.2008"/>
<dbReference type="AlphaFoldDB" id="A0A0G3HE63"/>
<evidence type="ECO:0000313" key="1">
    <source>
        <dbReference type="EMBL" id="AKK09447.1"/>
    </source>
</evidence>
<protein>
    <submittedName>
        <fullName evidence="1">Uncharacterized protein</fullName>
    </submittedName>
</protein>
<sequence length="57" mass="6538">MAPRTPEPDMDGHVDWIIFDRSWGTFSEPCATEKEARDLSARTGGGNIYRRQWGKIQ</sequence>
<dbReference type="RefSeq" id="WP_158408165.1">
    <property type="nucleotide sequence ID" value="NZ_CP011545.1"/>
</dbReference>
<dbReference type="EMBL" id="CP011545">
    <property type="protein sequence ID" value="AKK09447.1"/>
    <property type="molecule type" value="Genomic_DNA"/>
</dbReference>
<keyword evidence="2" id="KW-1185">Reference proteome</keyword>
<dbReference type="OrthoDB" id="4424257at2"/>
<gene>
    <name evidence="1" type="ORF">CTEST_10110</name>
</gene>
<accession>A0A0G3HE63</accession>
<evidence type="ECO:0000313" key="2">
    <source>
        <dbReference type="Proteomes" id="UP000035540"/>
    </source>
</evidence>
<dbReference type="KEGG" id="cted:CTEST_10110"/>
<reference evidence="2" key="2">
    <citation type="submission" date="2015-05" db="EMBL/GenBank/DDBJ databases">
        <title>Complete genome sequence of Corynebacterium testudinoris DSM 44614, recovered from necrotic lesions in the mouth of a tortoise.</title>
        <authorList>
            <person name="Ruckert C."/>
            <person name="Albersmeier A."/>
            <person name="Winkler A."/>
            <person name="Tauch A."/>
        </authorList>
    </citation>
    <scope>NUCLEOTIDE SEQUENCE [LARGE SCALE GENOMIC DNA]</scope>
    <source>
        <strain evidence="2">DSM 44614</strain>
    </source>
</reference>